<evidence type="ECO:0000256" key="11">
    <source>
        <dbReference type="SAM" id="MobiDB-lite"/>
    </source>
</evidence>
<evidence type="ECO:0000256" key="2">
    <source>
        <dbReference type="ARBA" id="ARBA00022723"/>
    </source>
</evidence>
<dbReference type="GO" id="GO:0000978">
    <property type="term" value="F:RNA polymerase II cis-regulatory region sequence-specific DNA binding"/>
    <property type="evidence" value="ECO:0007669"/>
    <property type="project" value="TreeGrafter"/>
</dbReference>
<comment type="caution">
    <text evidence="13">The sequence shown here is derived from an EMBL/GenBank/DDBJ whole genome shotgun (WGS) entry which is preliminary data.</text>
</comment>
<keyword evidence="9" id="KW-0539">Nucleus</keyword>
<keyword evidence="4" id="KW-0221">Differentiation</keyword>
<dbReference type="PANTHER" id="PTHR14678">
    <property type="entry name" value="PROLINE-RICH PROTEIN 35-RELATED"/>
    <property type="match status" value="1"/>
</dbReference>
<dbReference type="EMBL" id="SRMA01025862">
    <property type="protein sequence ID" value="TRY90293.1"/>
    <property type="molecule type" value="Genomic_DNA"/>
</dbReference>
<feature type="region of interest" description="Disordered" evidence="11">
    <location>
        <begin position="131"/>
        <end position="161"/>
    </location>
</feature>
<feature type="domain" description="Zinc finger protein 750-like zinc finger" evidence="12">
    <location>
        <begin position="6"/>
        <end position="58"/>
    </location>
</feature>
<evidence type="ECO:0000256" key="4">
    <source>
        <dbReference type="ARBA" id="ARBA00022782"/>
    </source>
</evidence>
<protein>
    <recommendedName>
        <fullName evidence="10">Zinc finger protein 750</fullName>
    </recommendedName>
</protein>
<dbReference type="GO" id="GO:0030154">
    <property type="term" value="P:cell differentiation"/>
    <property type="evidence" value="ECO:0007669"/>
    <property type="project" value="UniProtKB-KW"/>
</dbReference>
<dbReference type="GO" id="GO:0005634">
    <property type="term" value="C:nucleus"/>
    <property type="evidence" value="ECO:0007669"/>
    <property type="project" value="UniProtKB-SubCell"/>
</dbReference>
<name>A0A553QK20_9TELE</name>
<feature type="compositionally biased region" description="Basic and acidic residues" evidence="11">
    <location>
        <begin position="463"/>
        <end position="475"/>
    </location>
</feature>
<evidence type="ECO:0000256" key="1">
    <source>
        <dbReference type="ARBA" id="ARBA00004123"/>
    </source>
</evidence>
<dbReference type="Proteomes" id="UP000316079">
    <property type="component" value="Unassembled WGS sequence"/>
</dbReference>
<dbReference type="STRING" id="623744.A0A553QK20"/>
<organism evidence="13 14">
    <name type="scientific">Danionella cerebrum</name>
    <dbReference type="NCBI Taxonomy" id="2873325"/>
    <lineage>
        <taxon>Eukaryota</taxon>
        <taxon>Metazoa</taxon>
        <taxon>Chordata</taxon>
        <taxon>Craniata</taxon>
        <taxon>Vertebrata</taxon>
        <taxon>Euteleostomi</taxon>
        <taxon>Actinopterygii</taxon>
        <taxon>Neopterygii</taxon>
        <taxon>Teleostei</taxon>
        <taxon>Ostariophysi</taxon>
        <taxon>Cypriniformes</taxon>
        <taxon>Danionidae</taxon>
        <taxon>Danioninae</taxon>
        <taxon>Danionella</taxon>
    </lineage>
</organism>
<keyword evidence="7" id="KW-0010">Activator</keyword>
<reference evidence="13 14" key="1">
    <citation type="journal article" date="2019" name="Sci. Data">
        <title>Hybrid genome assembly and annotation of Danionella translucida.</title>
        <authorList>
            <person name="Kadobianskyi M."/>
            <person name="Schulze L."/>
            <person name="Schuelke M."/>
            <person name="Judkewitz B."/>
        </authorList>
    </citation>
    <scope>NUCLEOTIDE SEQUENCE [LARGE SCALE GENOMIC DNA]</scope>
    <source>
        <strain evidence="13 14">Bolton</strain>
    </source>
</reference>
<feature type="compositionally biased region" description="Polar residues" evidence="11">
    <location>
        <begin position="344"/>
        <end position="367"/>
    </location>
</feature>
<evidence type="ECO:0000256" key="9">
    <source>
        <dbReference type="ARBA" id="ARBA00023242"/>
    </source>
</evidence>
<feature type="region of interest" description="Disordered" evidence="11">
    <location>
        <begin position="504"/>
        <end position="560"/>
    </location>
</feature>
<dbReference type="OrthoDB" id="8933073at2759"/>
<dbReference type="GO" id="GO:0001228">
    <property type="term" value="F:DNA-binding transcription activator activity, RNA polymerase II-specific"/>
    <property type="evidence" value="ECO:0007669"/>
    <property type="project" value="TreeGrafter"/>
</dbReference>
<evidence type="ECO:0000259" key="12">
    <source>
        <dbReference type="Pfam" id="PF15269"/>
    </source>
</evidence>
<dbReference type="PANTHER" id="PTHR14678:SF1">
    <property type="entry name" value="ZINC FINGER PROTEIN 750"/>
    <property type="match status" value="1"/>
</dbReference>
<evidence type="ECO:0000313" key="13">
    <source>
        <dbReference type="EMBL" id="TRY90293.1"/>
    </source>
</evidence>
<dbReference type="InterPro" id="IPR039363">
    <property type="entry name" value="ZNF750"/>
</dbReference>
<keyword evidence="2" id="KW-0479">Metal-binding</keyword>
<keyword evidence="6" id="KW-0805">Transcription regulation</keyword>
<evidence type="ECO:0000256" key="3">
    <source>
        <dbReference type="ARBA" id="ARBA00022771"/>
    </source>
</evidence>
<dbReference type="GO" id="GO:0008544">
    <property type="term" value="P:epidermis development"/>
    <property type="evidence" value="ECO:0007669"/>
    <property type="project" value="TreeGrafter"/>
</dbReference>
<dbReference type="AlphaFoldDB" id="A0A553QK20"/>
<feature type="compositionally biased region" description="Basic and acidic residues" evidence="11">
    <location>
        <begin position="143"/>
        <end position="154"/>
    </location>
</feature>
<dbReference type="InterPro" id="IPR039064">
    <property type="entry name" value="ZNF750_Znf"/>
</dbReference>
<feature type="region of interest" description="Disordered" evidence="11">
    <location>
        <begin position="342"/>
        <end position="412"/>
    </location>
</feature>
<keyword evidence="5" id="KW-0862">Zinc</keyword>
<dbReference type="GO" id="GO:0008270">
    <property type="term" value="F:zinc ion binding"/>
    <property type="evidence" value="ECO:0007669"/>
    <property type="project" value="UniProtKB-KW"/>
</dbReference>
<evidence type="ECO:0000256" key="5">
    <source>
        <dbReference type="ARBA" id="ARBA00022833"/>
    </source>
</evidence>
<feature type="compositionally biased region" description="Basic residues" evidence="11">
    <location>
        <begin position="532"/>
        <end position="545"/>
    </location>
</feature>
<feature type="compositionally biased region" description="Basic and acidic residues" evidence="11">
    <location>
        <begin position="368"/>
        <end position="389"/>
    </location>
</feature>
<feature type="compositionally biased region" description="Basic and acidic residues" evidence="11">
    <location>
        <begin position="76"/>
        <end position="89"/>
    </location>
</feature>
<feature type="compositionally biased region" description="Polar residues" evidence="11">
    <location>
        <begin position="60"/>
        <end position="75"/>
    </location>
</feature>
<evidence type="ECO:0000313" key="14">
    <source>
        <dbReference type="Proteomes" id="UP000316079"/>
    </source>
</evidence>
<gene>
    <name evidence="13" type="ORF">DNTS_012373</name>
</gene>
<evidence type="ECO:0000256" key="8">
    <source>
        <dbReference type="ARBA" id="ARBA00023163"/>
    </source>
</evidence>
<proteinExistence type="predicted"/>
<accession>A0A553QK20</accession>
<feature type="region of interest" description="Disordered" evidence="11">
    <location>
        <begin position="60"/>
        <end position="115"/>
    </location>
</feature>
<keyword evidence="3" id="KW-0863">Zinc-finger</keyword>
<feature type="region of interest" description="Disordered" evidence="11">
    <location>
        <begin position="434"/>
        <end position="480"/>
    </location>
</feature>
<comment type="subcellular location">
    <subcellularLocation>
        <location evidence="1">Nucleus</location>
    </subcellularLocation>
</comment>
<evidence type="ECO:0000256" key="7">
    <source>
        <dbReference type="ARBA" id="ARBA00023159"/>
    </source>
</evidence>
<dbReference type="Pfam" id="PF15269">
    <property type="entry name" value="zf-C2H2_7"/>
    <property type="match status" value="1"/>
</dbReference>
<dbReference type="GO" id="GO:1990841">
    <property type="term" value="F:promoter-specific chromatin binding"/>
    <property type="evidence" value="ECO:0007669"/>
    <property type="project" value="TreeGrafter"/>
</dbReference>
<sequence length="560" mass="63138">METLHGRKPKKPHYIPRPPGKPFKYQCFQCPFTCNIKSHLFNHMKYNLCKNSISLVSQRMEQTSKTQRASQNNLDFSHKEPPQKDEASDKVNQAEVVNKEKPPSPIKDVANDDPEPICAIKNKTEEMQIVQEKTSSAFSPVPRTREREAPHKGEPTSPSNPQFYQQMGPWVLPSSTTPLFPHDYPSYMVPERSSLYTPYPQNQASTSYQVIPREANRPLVPSPLIPASASLLPHYHYRYGHSIFPSSPLPYSIYQHPELQMSLHRARYLPIELYGNRLHPQEYGEHHAPLSHAEAYSRLSEDKVVTRQSPLAGCAASGSPDRPSTADLNQRIPLALRHGPQVEMAQSTAVPEPTTSTYNFAGHSSGQEVERNELQSTDKRREFSDKEDKEETEEESGPLNLSKKGQAIPNGITHPCLDRTLGYDSDRSQDDAPLNLCLRGQSDNQDLPKRTCPKVPENESTENVEHKDSSPKTEDLDPCDQRQSAAFALCQLASSRDIITDSSFGITESLPSSDNAQDKVKPSTRAVGQKRANNRPLRHNNKRAKVKEPSRTQRRRSQNC</sequence>
<keyword evidence="14" id="KW-1185">Reference proteome</keyword>
<feature type="compositionally biased region" description="Polar residues" evidence="11">
    <location>
        <begin position="504"/>
        <end position="515"/>
    </location>
</feature>
<evidence type="ECO:0000256" key="6">
    <source>
        <dbReference type="ARBA" id="ARBA00023015"/>
    </source>
</evidence>
<keyword evidence="8" id="KW-0804">Transcription</keyword>
<evidence type="ECO:0000256" key="10">
    <source>
        <dbReference type="ARBA" id="ARBA00040216"/>
    </source>
</evidence>